<reference evidence="1" key="1">
    <citation type="submission" date="2017-12" db="EMBL/GenBank/DDBJ databases">
        <title>Genomics of Macrococcus caseolyticus.</title>
        <authorList>
            <person name="MacFadyen A.C."/>
            <person name="Paterson G.K."/>
        </authorList>
    </citation>
    <scope>NUCLEOTIDE SEQUENCE</scope>
    <source>
        <strain evidence="1">5459_5_49</strain>
    </source>
</reference>
<feature type="non-terminal residue" evidence="1">
    <location>
        <position position="1"/>
    </location>
</feature>
<keyword evidence="2" id="KW-1185">Reference proteome</keyword>
<protein>
    <submittedName>
        <fullName evidence="1">Uncharacterized protein</fullName>
    </submittedName>
</protein>
<name>A0ACC9MPL6_9STAP</name>
<gene>
    <name evidence="1" type="ORF">CW682_12345</name>
</gene>
<comment type="caution">
    <text evidence="1">The sequence shown here is derived from an EMBL/GenBank/DDBJ whole genome shotgun (WGS) entry which is preliminary data.</text>
</comment>
<dbReference type="Proteomes" id="UP000233606">
    <property type="component" value="Unassembled WGS sequence"/>
</dbReference>
<sequence>GAGRNRNEIDHYGNEVLALCRSHHSEQHQIGIDSFNEKYHLDEWIKVDERLNAMLKGRKYE</sequence>
<proteinExistence type="predicted"/>
<accession>A0ACC9MPL6</accession>
<evidence type="ECO:0000313" key="2">
    <source>
        <dbReference type="Proteomes" id="UP000233606"/>
    </source>
</evidence>
<dbReference type="EMBL" id="PIWU01000034">
    <property type="protein sequence ID" value="PKE55327.1"/>
    <property type="molecule type" value="Genomic_DNA"/>
</dbReference>
<evidence type="ECO:0000313" key="1">
    <source>
        <dbReference type="EMBL" id="PKE55327.1"/>
    </source>
</evidence>
<organism evidence="1 2">
    <name type="scientific">Macrococcoides caseolyticum</name>
    <dbReference type="NCBI Taxonomy" id="69966"/>
    <lineage>
        <taxon>Bacteria</taxon>
        <taxon>Bacillati</taxon>
        <taxon>Bacillota</taxon>
        <taxon>Bacilli</taxon>
        <taxon>Bacillales</taxon>
        <taxon>Staphylococcaceae</taxon>
        <taxon>Macrococcoides</taxon>
    </lineage>
</organism>